<keyword evidence="10" id="KW-1185">Reference proteome</keyword>
<evidence type="ECO:0000256" key="6">
    <source>
        <dbReference type="ARBA" id="ARBA00022989"/>
    </source>
</evidence>
<evidence type="ECO:0000313" key="9">
    <source>
        <dbReference type="EMBL" id="MFD1945387.1"/>
    </source>
</evidence>
<feature type="transmembrane region" description="Helical" evidence="8">
    <location>
        <begin position="72"/>
        <end position="89"/>
    </location>
</feature>
<dbReference type="NCBIfam" id="TIGR03426">
    <property type="entry name" value="shape_MreD"/>
    <property type="match status" value="1"/>
</dbReference>
<feature type="transmembrane region" description="Helical" evidence="8">
    <location>
        <begin position="101"/>
        <end position="127"/>
    </location>
</feature>
<evidence type="ECO:0000256" key="1">
    <source>
        <dbReference type="ARBA" id="ARBA00004651"/>
    </source>
</evidence>
<organism evidence="9 10">
    <name type="scientific">Nocardioides aestuarii</name>
    <dbReference type="NCBI Taxonomy" id="252231"/>
    <lineage>
        <taxon>Bacteria</taxon>
        <taxon>Bacillati</taxon>
        <taxon>Actinomycetota</taxon>
        <taxon>Actinomycetes</taxon>
        <taxon>Propionibacteriales</taxon>
        <taxon>Nocardioidaceae</taxon>
        <taxon>Nocardioides</taxon>
    </lineage>
</organism>
<evidence type="ECO:0000256" key="8">
    <source>
        <dbReference type="SAM" id="Phobius"/>
    </source>
</evidence>
<evidence type="ECO:0000313" key="10">
    <source>
        <dbReference type="Proteomes" id="UP001597351"/>
    </source>
</evidence>
<feature type="transmembrane region" description="Helical" evidence="8">
    <location>
        <begin position="36"/>
        <end position="60"/>
    </location>
</feature>
<dbReference type="Proteomes" id="UP001597351">
    <property type="component" value="Unassembled WGS sequence"/>
</dbReference>
<comment type="similarity">
    <text evidence="2">Belongs to the MreD family.</text>
</comment>
<evidence type="ECO:0000256" key="7">
    <source>
        <dbReference type="ARBA" id="ARBA00023136"/>
    </source>
</evidence>
<dbReference type="InterPro" id="IPR007227">
    <property type="entry name" value="Cell_shape_determining_MreD"/>
</dbReference>
<keyword evidence="6 8" id="KW-1133">Transmembrane helix</keyword>
<gene>
    <name evidence="9" type="primary">mreD</name>
    <name evidence="9" type="ORF">ACFSDE_01180</name>
</gene>
<evidence type="ECO:0000256" key="4">
    <source>
        <dbReference type="ARBA" id="ARBA00022692"/>
    </source>
</evidence>
<keyword evidence="7 8" id="KW-0472">Membrane</keyword>
<dbReference type="EMBL" id="JBHUGD010000001">
    <property type="protein sequence ID" value="MFD1945387.1"/>
    <property type="molecule type" value="Genomic_DNA"/>
</dbReference>
<reference evidence="10" key="1">
    <citation type="journal article" date="2019" name="Int. J. Syst. Evol. Microbiol.">
        <title>The Global Catalogue of Microorganisms (GCM) 10K type strain sequencing project: providing services to taxonomists for standard genome sequencing and annotation.</title>
        <authorList>
            <consortium name="The Broad Institute Genomics Platform"/>
            <consortium name="The Broad Institute Genome Sequencing Center for Infectious Disease"/>
            <person name="Wu L."/>
            <person name="Ma J."/>
        </authorList>
    </citation>
    <scope>NUCLEOTIDE SEQUENCE [LARGE SCALE GENOMIC DNA]</scope>
    <source>
        <strain evidence="10">CGMCC 1.12477</strain>
    </source>
</reference>
<evidence type="ECO:0000256" key="2">
    <source>
        <dbReference type="ARBA" id="ARBA00007776"/>
    </source>
</evidence>
<name>A0ABW4TI14_9ACTN</name>
<comment type="caution">
    <text evidence="9">The sequence shown here is derived from an EMBL/GenBank/DDBJ whole genome shotgun (WGS) entry which is preliminary data.</text>
</comment>
<accession>A0ABW4TI14</accession>
<protein>
    <submittedName>
        <fullName evidence="9">Rod shape-determining protein MreD</fullName>
    </submittedName>
</protein>
<evidence type="ECO:0000256" key="5">
    <source>
        <dbReference type="ARBA" id="ARBA00022960"/>
    </source>
</evidence>
<feature type="transmembrane region" description="Helical" evidence="8">
    <location>
        <begin position="133"/>
        <end position="153"/>
    </location>
</feature>
<keyword evidence="3" id="KW-1003">Cell membrane</keyword>
<comment type="subcellular location">
    <subcellularLocation>
        <location evidence="1">Cell membrane</location>
        <topology evidence="1">Multi-pass membrane protein</topology>
    </subcellularLocation>
</comment>
<feature type="transmembrane region" description="Helical" evidence="8">
    <location>
        <begin position="6"/>
        <end position="24"/>
    </location>
</feature>
<keyword evidence="5" id="KW-0133">Cell shape</keyword>
<dbReference type="RefSeq" id="WP_343915723.1">
    <property type="nucleotide sequence ID" value="NZ_BAAAJT010000002.1"/>
</dbReference>
<proteinExistence type="inferred from homology"/>
<keyword evidence="4 8" id="KW-0812">Transmembrane</keyword>
<sequence>MSLVRSLVALAAVAVALVLQVSVFPHVAWHGIVPNLVLLVVVAAALTRGAQFAAVLGFAGGVVLDLAPPADHVAGQWALALVLVGYVAGRVHAEQRPAATAVVATVALSSFVGTSVFALSGMVLGVTTFEVSTLLQVILVAVVWDVLLTPFVLPPLMTMFRKLEPARALA</sequence>
<dbReference type="Pfam" id="PF04093">
    <property type="entry name" value="MreD"/>
    <property type="match status" value="1"/>
</dbReference>
<evidence type="ECO:0000256" key="3">
    <source>
        <dbReference type="ARBA" id="ARBA00022475"/>
    </source>
</evidence>